<reference evidence="2 3" key="1">
    <citation type="submission" date="2018-12" db="EMBL/GenBank/DDBJ databases">
        <title>Genome Sequence of Candidatus Viridilinea halotolerans isolated from saline sulfide-rich spring.</title>
        <authorList>
            <person name="Grouzdev D.S."/>
            <person name="Burganskaya E.I."/>
            <person name="Krutkina M.S."/>
            <person name="Sukhacheva M.V."/>
            <person name="Gorlenko V.M."/>
        </authorList>
    </citation>
    <scope>NUCLEOTIDE SEQUENCE [LARGE SCALE GENOMIC DNA]</scope>
    <source>
        <strain evidence="2">Chok-6</strain>
    </source>
</reference>
<feature type="domain" description="Phosphoribosyltransferase" evidence="1">
    <location>
        <begin position="78"/>
        <end position="174"/>
    </location>
</feature>
<keyword evidence="2" id="KW-0808">Transferase</keyword>
<dbReference type="EMBL" id="RSAS01000357">
    <property type="protein sequence ID" value="RRR73105.1"/>
    <property type="molecule type" value="Genomic_DNA"/>
</dbReference>
<evidence type="ECO:0000259" key="1">
    <source>
        <dbReference type="Pfam" id="PF00156"/>
    </source>
</evidence>
<dbReference type="Gene3D" id="3.30.1310.20">
    <property type="entry name" value="PRTase-like"/>
    <property type="match status" value="1"/>
</dbReference>
<accession>A0A426U183</accession>
<evidence type="ECO:0000313" key="2">
    <source>
        <dbReference type="EMBL" id="RRR73105.1"/>
    </source>
</evidence>
<evidence type="ECO:0000313" key="3">
    <source>
        <dbReference type="Proteomes" id="UP000280307"/>
    </source>
</evidence>
<organism evidence="2 3">
    <name type="scientific">Candidatus Viridilinea halotolerans</name>
    <dbReference type="NCBI Taxonomy" id="2491704"/>
    <lineage>
        <taxon>Bacteria</taxon>
        <taxon>Bacillati</taxon>
        <taxon>Chloroflexota</taxon>
        <taxon>Chloroflexia</taxon>
        <taxon>Chloroflexales</taxon>
        <taxon>Chloroflexineae</taxon>
        <taxon>Oscillochloridaceae</taxon>
        <taxon>Candidatus Viridilinea</taxon>
    </lineage>
</organism>
<comment type="caution">
    <text evidence="2">The sequence shown here is derived from an EMBL/GenBank/DDBJ whole genome shotgun (WGS) entry which is preliminary data.</text>
</comment>
<dbReference type="Gene3D" id="3.40.50.2020">
    <property type="match status" value="1"/>
</dbReference>
<dbReference type="AlphaFoldDB" id="A0A426U183"/>
<keyword evidence="2" id="KW-0328">Glycosyltransferase</keyword>
<dbReference type="GO" id="GO:0016757">
    <property type="term" value="F:glycosyltransferase activity"/>
    <property type="evidence" value="ECO:0007669"/>
    <property type="project" value="UniProtKB-KW"/>
</dbReference>
<dbReference type="Proteomes" id="UP000280307">
    <property type="component" value="Unassembled WGS sequence"/>
</dbReference>
<dbReference type="CDD" id="cd06223">
    <property type="entry name" value="PRTases_typeI"/>
    <property type="match status" value="1"/>
</dbReference>
<sequence length="223" mass="23491">MLDRFTAPRRFANRTTAGAELAARLVAHGGYVAPLVLALPRGGVPLAAAIAQALQAPLDLLLVRKLGVPDQVELAMGAIAEGGVLVLNEAVVARLRISAQQIAQVKYEEEQELARRAQVYRGTRPAPQLAGRSVILVDDGLATGTTMRAAIRAARKDNPAQIIVAVPVAARAIAEAIGAEVEQLVALEVVDDLDAIGRWYADFTQMNDAEVCAVLGFEGVAGE</sequence>
<protein>
    <submittedName>
        <fullName evidence="2">Phosphoribosyltransferase</fullName>
    </submittedName>
</protein>
<dbReference type="Pfam" id="PF00156">
    <property type="entry name" value="Pribosyltran"/>
    <property type="match status" value="1"/>
</dbReference>
<proteinExistence type="predicted"/>
<dbReference type="InterPro" id="IPR029057">
    <property type="entry name" value="PRTase-like"/>
</dbReference>
<dbReference type="SUPFAM" id="SSF53271">
    <property type="entry name" value="PRTase-like"/>
    <property type="match status" value="1"/>
</dbReference>
<gene>
    <name evidence="2" type="ORF">EI684_09350</name>
</gene>
<name>A0A426U183_9CHLR</name>
<dbReference type="InterPro" id="IPR000836">
    <property type="entry name" value="PRTase_dom"/>
</dbReference>